<reference evidence="4" key="1">
    <citation type="submission" date="2025-08" db="UniProtKB">
        <authorList>
            <consortium name="RefSeq"/>
        </authorList>
    </citation>
    <scope>IDENTIFICATION</scope>
</reference>
<evidence type="ECO:0000313" key="3">
    <source>
        <dbReference type="Proteomes" id="UP000515126"/>
    </source>
</evidence>
<evidence type="ECO:0000256" key="1">
    <source>
        <dbReference type="SAM" id="MobiDB-lite"/>
    </source>
</evidence>
<sequence>MQKAIRLNDGHVVTLGLLAQKDGTRKGYLSKRSADNPKWQTKWFALLQNLLFYFESDSSPRPSGLYLLEGSICKRAPSPKRGTSSKESGEKQRHSRSRRRRNVLRRQPTRISKTFRLVAIELTGMTATLEVSFSIIRTEIGTVAPAPQTWMGKPEDLTTLRNRVESKRLFHHPCRLII</sequence>
<feature type="domain" description="PH" evidence="2">
    <location>
        <begin position="22"/>
        <end position="159"/>
    </location>
</feature>
<dbReference type="SMART" id="SM00233">
    <property type="entry name" value="PH"/>
    <property type="match status" value="1"/>
</dbReference>
<evidence type="ECO:0000313" key="4">
    <source>
        <dbReference type="RefSeq" id="XP_021028377.1"/>
    </source>
</evidence>
<dbReference type="AlphaFoldDB" id="A0A6P5QDW3"/>
<dbReference type="InterPro" id="IPR001849">
    <property type="entry name" value="PH_domain"/>
</dbReference>
<evidence type="ECO:0000259" key="2">
    <source>
        <dbReference type="PROSITE" id="PS50003"/>
    </source>
</evidence>
<dbReference type="InterPro" id="IPR011993">
    <property type="entry name" value="PH-like_dom_sf"/>
</dbReference>
<protein>
    <submittedName>
        <fullName evidence="4">Ras-specific guanine nucleotide-releasing factor 1 isoform X2</fullName>
    </submittedName>
</protein>
<dbReference type="PROSITE" id="PS50003">
    <property type="entry name" value="PH_DOMAIN"/>
    <property type="match status" value="1"/>
</dbReference>
<dbReference type="Pfam" id="PF00169">
    <property type="entry name" value="PH"/>
    <property type="match status" value="1"/>
</dbReference>
<accession>A0A6P5QDW3</accession>
<dbReference type="Proteomes" id="UP000515126">
    <property type="component" value="Chromosome 9"/>
</dbReference>
<organism evidence="3 4">
    <name type="scientific">Mus caroli</name>
    <name type="common">Ryukyu mouse</name>
    <name type="synonym">Ricefield mouse</name>
    <dbReference type="NCBI Taxonomy" id="10089"/>
    <lineage>
        <taxon>Eukaryota</taxon>
        <taxon>Metazoa</taxon>
        <taxon>Chordata</taxon>
        <taxon>Craniata</taxon>
        <taxon>Vertebrata</taxon>
        <taxon>Euteleostomi</taxon>
        <taxon>Mammalia</taxon>
        <taxon>Eutheria</taxon>
        <taxon>Euarchontoglires</taxon>
        <taxon>Glires</taxon>
        <taxon>Rodentia</taxon>
        <taxon>Myomorpha</taxon>
        <taxon>Muroidea</taxon>
        <taxon>Muridae</taxon>
        <taxon>Murinae</taxon>
        <taxon>Mus</taxon>
        <taxon>Mus</taxon>
    </lineage>
</organism>
<dbReference type="KEGG" id="mcal:110301983"/>
<gene>
    <name evidence="4" type="primary">LOC110301983</name>
</gene>
<dbReference type="SUPFAM" id="SSF50729">
    <property type="entry name" value="PH domain-like"/>
    <property type="match status" value="1"/>
</dbReference>
<feature type="region of interest" description="Disordered" evidence="1">
    <location>
        <begin position="77"/>
        <end position="106"/>
    </location>
</feature>
<dbReference type="Gene3D" id="2.30.29.30">
    <property type="entry name" value="Pleckstrin-homology domain (PH domain)/Phosphotyrosine-binding domain (PTB)"/>
    <property type="match status" value="1"/>
</dbReference>
<name>A0A6P5QDW3_MUSCR</name>
<dbReference type="GeneID" id="110301983"/>
<feature type="compositionally biased region" description="Basic residues" evidence="1">
    <location>
        <begin position="93"/>
        <end position="106"/>
    </location>
</feature>
<dbReference type="RefSeq" id="XP_021028377.1">
    <property type="nucleotide sequence ID" value="XM_021172718.2"/>
</dbReference>
<proteinExistence type="predicted"/>
<keyword evidence="3" id="KW-1185">Reference proteome</keyword>